<dbReference type="Proteomes" id="UP000314294">
    <property type="component" value="Unassembled WGS sequence"/>
</dbReference>
<dbReference type="Gene3D" id="3.40.50.2060">
    <property type="match status" value="1"/>
</dbReference>
<proteinExistence type="inferred from homology"/>
<protein>
    <submittedName>
        <fullName evidence="4">Sec1 family domain-containing protein 1</fullName>
    </submittedName>
</protein>
<comment type="caution">
    <text evidence="4">The sequence shown here is derived from an EMBL/GenBank/DDBJ whole genome shotgun (WGS) entry which is preliminary data.</text>
</comment>
<evidence type="ECO:0000313" key="4">
    <source>
        <dbReference type="EMBL" id="TNN61097.1"/>
    </source>
</evidence>
<dbReference type="AlphaFoldDB" id="A0A4Z2H5F8"/>
<dbReference type="EMBL" id="SRLO01000321">
    <property type="protein sequence ID" value="TNN61097.1"/>
    <property type="molecule type" value="Genomic_DNA"/>
</dbReference>
<dbReference type="GO" id="GO:0015031">
    <property type="term" value="P:protein transport"/>
    <property type="evidence" value="ECO:0007669"/>
    <property type="project" value="UniProtKB-KW"/>
</dbReference>
<dbReference type="InterPro" id="IPR036045">
    <property type="entry name" value="Sec1-like_sf"/>
</dbReference>
<sequence>MPTEENIDRICQDLRNQLYESYFLNFISAISRSKLEDVASAALAANAVAQVTKVSAAIATEGFVIARSITSREDALRRDRERGDLFSDTPPFLGDAAPIHRPGLRRQQPAITPTPGLMDGRRRPDSPGKERKFTRADGVRGHASGVLAERRSLSLSLRYDFFFF</sequence>
<dbReference type="InterPro" id="IPR001619">
    <property type="entry name" value="Sec1-like"/>
</dbReference>
<evidence type="ECO:0000313" key="5">
    <source>
        <dbReference type="Proteomes" id="UP000314294"/>
    </source>
</evidence>
<evidence type="ECO:0000256" key="3">
    <source>
        <dbReference type="SAM" id="MobiDB-lite"/>
    </source>
</evidence>
<accession>A0A4Z2H5F8</accession>
<dbReference type="Pfam" id="PF00995">
    <property type="entry name" value="Sec1"/>
    <property type="match status" value="1"/>
</dbReference>
<organism evidence="4 5">
    <name type="scientific">Liparis tanakae</name>
    <name type="common">Tanaka's snailfish</name>
    <dbReference type="NCBI Taxonomy" id="230148"/>
    <lineage>
        <taxon>Eukaryota</taxon>
        <taxon>Metazoa</taxon>
        <taxon>Chordata</taxon>
        <taxon>Craniata</taxon>
        <taxon>Vertebrata</taxon>
        <taxon>Euteleostomi</taxon>
        <taxon>Actinopterygii</taxon>
        <taxon>Neopterygii</taxon>
        <taxon>Teleostei</taxon>
        <taxon>Neoteleostei</taxon>
        <taxon>Acanthomorphata</taxon>
        <taxon>Eupercaria</taxon>
        <taxon>Perciformes</taxon>
        <taxon>Cottioidei</taxon>
        <taxon>Cottales</taxon>
        <taxon>Liparidae</taxon>
        <taxon>Liparis</taxon>
    </lineage>
</organism>
<feature type="compositionally biased region" description="Basic and acidic residues" evidence="3">
    <location>
        <begin position="119"/>
        <end position="138"/>
    </location>
</feature>
<name>A0A4Z2H5F8_9TELE</name>
<evidence type="ECO:0000256" key="1">
    <source>
        <dbReference type="ARBA" id="ARBA00009884"/>
    </source>
</evidence>
<dbReference type="GO" id="GO:0016192">
    <property type="term" value="P:vesicle-mediated transport"/>
    <property type="evidence" value="ECO:0007669"/>
    <property type="project" value="InterPro"/>
</dbReference>
<gene>
    <name evidence="4" type="primary">Scfd1_1</name>
    <name evidence="4" type="ORF">EYF80_028605</name>
</gene>
<keyword evidence="2" id="KW-0653">Protein transport</keyword>
<keyword evidence="2" id="KW-0813">Transport</keyword>
<comment type="similarity">
    <text evidence="1">Belongs to the STXBP/unc-18/SEC1 family.</text>
</comment>
<evidence type="ECO:0000256" key="2">
    <source>
        <dbReference type="ARBA" id="ARBA00022927"/>
    </source>
</evidence>
<dbReference type="SUPFAM" id="SSF56815">
    <property type="entry name" value="Sec1/munc18-like (SM) proteins"/>
    <property type="match status" value="1"/>
</dbReference>
<dbReference type="OrthoDB" id="8820747at2759"/>
<dbReference type="InterPro" id="IPR043154">
    <property type="entry name" value="Sec-1-like_dom1"/>
</dbReference>
<keyword evidence="5" id="KW-1185">Reference proteome</keyword>
<reference evidence="4 5" key="1">
    <citation type="submission" date="2019-03" db="EMBL/GenBank/DDBJ databases">
        <title>First draft genome of Liparis tanakae, snailfish: a comprehensive survey of snailfish specific genes.</title>
        <authorList>
            <person name="Kim W."/>
            <person name="Song I."/>
            <person name="Jeong J.-H."/>
            <person name="Kim D."/>
            <person name="Kim S."/>
            <person name="Ryu S."/>
            <person name="Song J.Y."/>
            <person name="Lee S.K."/>
        </authorList>
    </citation>
    <scope>NUCLEOTIDE SEQUENCE [LARGE SCALE GENOMIC DNA]</scope>
    <source>
        <tissue evidence="4">Muscle</tissue>
    </source>
</reference>
<feature type="region of interest" description="Disordered" evidence="3">
    <location>
        <begin position="106"/>
        <end position="138"/>
    </location>
</feature>